<dbReference type="RefSeq" id="WP_261519693.1">
    <property type="nucleotide sequence ID" value="NZ_JAODNW010000005.1"/>
</dbReference>
<feature type="domain" description="DSBA-like thioredoxin" evidence="1">
    <location>
        <begin position="6"/>
        <end position="64"/>
    </location>
</feature>
<evidence type="ECO:0000259" key="1">
    <source>
        <dbReference type="Pfam" id="PF01323"/>
    </source>
</evidence>
<dbReference type="Proteomes" id="UP001589755">
    <property type="component" value="Unassembled WGS sequence"/>
</dbReference>
<dbReference type="EMBL" id="JBHLXD010000052">
    <property type="protein sequence ID" value="MFC0210422.1"/>
    <property type="molecule type" value="Genomic_DNA"/>
</dbReference>
<dbReference type="SUPFAM" id="SSF52833">
    <property type="entry name" value="Thioredoxin-like"/>
    <property type="match status" value="1"/>
</dbReference>
<accession>A0ABV6DCU9</accession>
<dbReference type="InterPro" id="IPR001853">
    <property type="entry name" value="DSBA-like_thioredoxin_dom"/>
</dbReference>
<organism evidence="2 3">
    <name type="scientific">Chelativorans intermedius</name>
    <dbReference type="NCBI Taxonomy" id="515947"/>
    <lineage>
        <taxon>Bacteria</taxon>
        <taxon>Pseudomonadati</taxon>
        <taxon>Pseudomonadota</taxon>
        <taxon>Alphaproteobacteria</taxon>
        <taxon>Hyphomicrobiales</taxon>
        <taxon>Phyllobacteriaceae</taxon>
        <taxon>Chelativorans</taxon>
    </lineage>
</organism>
<dbReference type="Pfam" id="PF01323">
    <property type="entry name" value="DSBA"/>
    <property type="match status" value="1"/>
</dbReference>
<keyword evidence="3" id="KW-1185">Reference proteome</keyword>
<dbReference type="Gene3D" id="3.40.30.10">
    <property type="entry name" value="Glutaredoxin"/>
    <property type="match status" value="1"/>
</dbReference>
<evidence type="ECO:0000313" key="2">
    <source>
        <dbReference type="EMBL" id="MFC0210422.1"/>
    </source>
</evidence>
<evidence type="ECO:0000313" key="3">
    <source>
        <dbReference type="Proteomes" id="UP001589755"/>
    </source>
</evidence>
<sequence>MGSVDEALFMAVAEEIGLNVEQLRADMQDPAIDAAIERNLKLAQARRINDTPGFLIGEEVLRDATPRNHRPCKEMIR</sequence>
<protein>
    <submittedName>
        <fullName evidence="2">DsbA family protein</fullName>
    </submittedName>
</protein>
<proteinExistence type="predicted"/>
<name>A0ABV6DCU9_9HYPH</name>
<reference evidence="2 3" key="1">
    <citation type="submission" date="2024-09" db="EMBL/GenBank/DDBJ databases">
        <authorList>
            <person name="Sun Q."/>
            <person name="Mori K."/>
        </authorList>
    </citation>
    <scope>NUCLEOTIDE SEQUENCE [LARGE SCALE GENOMIC DNA]</scope>
    <source>
        <strain evidence="2 3">CCM 8543</strain>
    </source>
</reference>
<dbReference type="InterPro" id="IPR036249">
    <property type="entry name" value="Thioredoxin-like_sf"/>
</dbReference>
<gene>
    <name evidence="2" type="ORF">ACFFJ2_18650</name>
</gene>
<comment type="caution">
    <text evidence="2">The sequence shown here is derived from an EMBL/GenBank/DDBJ whole genome shotgun (WGS) entry which is preliminary data.</text>
</comment>